<proteinExistence type="predicted"/>
<evidence type="ECO:0000313" key="4">
    <source>
        <dbReference type="Proteomes" id="UP000801492"/>
    </source>
</evidence>
<reference evidence="3" key="1">
    <citation type="submission" date="2019-08" db="EMBL/GenBank/DDBJ databases">
        <title>The genome of the North American firefly Photinus pyralis.</title>
        <authorList>
            <consortium name="Photinus pyralis genome working group"/>
            <person name="Fallon T.R."/>
            <person name="Sander Lower S.E."/>
            <person name="Weng J.-K."/>
        </authorList>
    </citation>
    <scope>NUCLEOTIDE SEQUENCE</scope>
    <source>
        <strain evidence="3">TRF0915ILg1</strain>
        <tissue evidence="3">Whole body</tissue>
    </source>
</reference>
<keyword evidence="2" id="KW-1133">Transmembrane helix</keyword>
<gene>
    <name evidence="3" type="ORF">ILUMI_08860</name>
</gene>
<dbReference type="SUPFAM" id="SSF63707">
    <property type="entry name" value="Ganglioside M2 (gm2) activator"/>
    <property type="match status" value="1"/>
</dbReference>
<dbReference type="AlphaFoldDB" id="A0A8K0GFL1"/>
<feature type="transmembrane region" description="Helical" evidence="2">
    <location>
        <begin position="9"/>
        <end position="30"/>
    </location>
</feature>
<keyword evidence="2" id="KW-0472">Membrane</keyword>
<name>A0A8K0GFL1_IGNLU</name>
<dbReference type="Gene3D" id="2.70.220.10">
    <property type="entry name" value="Ganglioside GM2 activator"/>
    <property type="match status" value="1"/>
</dbReference>
<dbReference type="Pfam" id="PF06477">
    <property type="entry name" value="DUF1091"/>
    <property type="match status" value="1"/>
</dbReference>
<dbReference type="InterPro" id="IPR036846">
    <property type="entry name" value="GM2-AP_sf"/>
</dbReference>
<keyword evidence="2" id="KW-0812">Transmembrane</keyword>
<evidence type="ECO:0000256" key="1">
    <source>
        <dbReference type="ARBA" id="ARBA00022729"/>
    </source>
</evidence>
<organism evidence="3 4">
    <name type="scientific">Ignelater luminosus</name>
    <name type="common">Cucubano</name>
    <name type="synonym">Pyrophorus luminosus</name>
    <dbReference type="NCBI Taxonomy" id="2038154"/>
    <lineage>
        <taxon>Eukaryota</taxon>
        <taxon>Metazoa</taxon>
        <taxon>Ecdysozoa</taxon>
        <taxon>Arthropoda</taxon>
        <taxon>Hexapoda</taxon>
        <taxon>Insecta</taxon>
        <taxon>Pterygota</taxon>
        <taxon>Neoptera</taxon>
        <taxon>Endopterygota</taxon>
        <taxon>Coleoptera</taxon>
        <taxon>Polyphaga</taxon>
        <taxon>Elateriformia</taxon>
        <taxon>Elateroidea</taxon>
        <taxon>Elateridae</taxon>
        <taxon>Agrypninae</taxon>
        <taxon>Pyrophorini</taxon>
        <taxon>Ignelater</taxon>
    </lineage>
</organism>
<evidence type="ECO:0000313" key="3">
    <source>
        <dbReference type="EMBL" id="KAF2897316.1"/>
    </source>
</evidence>
<keyword evidence="4" id="KW-1185">Reference proteome</keyword>
<dbReference type="EMBL" id="VTPC01004308">
    <property type="protein sequence ID" value="KAF2897316.1"/>
    <property type="molecule type" value="Genomic_DNA"/>
</dbReference>
<dbReference type="InterPro" id="IPR010512">
    <property type="entry name" value="DUF1091"/>
</dbReference>
<evidence type="ECO:0000256" key="2">
    <source>
        <dbReference type="SAM" id="Phobius"/>
    </source>
</evidence>
<keyword evidence="1" id="KW-0732">Signal</keyword>
<sequence length="196" mass="22102">MKISQTKTYCIAMTHLWVILFYAFGFFWTYEAAKTMGPVGKIIINSAAECKENPANSDVSLKGEIRSVDGKGTKKLFATLDTKAPVDDSMNINVQVDKWEGGTWKTFYNYRGKFCSDIQKLMPKLWEKVRKQTKPPVPQPCPVKPGKYVLENFEASTNDFRIPAIFYGKLHVKFSILKNGKLLACMEGEGDSQAPI</sequence>
<dbReference type="Proteomes" id="UP000801492">
    <property type="component" value="Unassembled WGS sequence"/>
</dbReference>
<comment type="caution">
    <text evidence="3">The sequence shown here is derived from an EMBL/GenBank/DDBJ whole genome shotgun (WGS) entry which is preliminary data.</text>
</comment>
<dbReference type="OrthoDB" id="6764543at2759"/>
<accession>A0A8K0GFL1</accession>
<protein>
    <submittedName>
        <fullName evidence="3">Uncharacterized protein</fullName>
    </submittedName>
</protein>